<reference evidence="2 3" key="1">
    <citation type="journal article" date="2013" name="Int. J. Syst. Evol. Microbiol.">
        <title>Marinoscillum luteum sp. nov., isolated from marine sediment.</title>
        <authorList>
            <person name="Cha I.T."/>
            <person name="Park S.J."/>
            <person name="Kim S.J."/>
            <person name="Kim J.G."/>
            <person name="Jung M.Y."/>
            <person name="Shin K.S."/>
            <person name="Kwon K.K."/>
            <person name="Yang S.H."/>
            <person name="Seo Y.S."/>
            <person name="Rhee S.K."/>
        </authorList>
    </citation>
    <scope>NUCLEOTIDE SEQUENCE [LARGE SCALE GENOMIC DNA]</scope>
    <source>
        <strain evidence="2 3">KCTC 23939</strain>
    </source>
</reference>
<proteinExistence type="predicted"/>
<accession>A0ABW7N7R9</accession>
<name>A0ABW7N7R9_9BACT</name>
<evidence type="ECO:0000313" key="3">
    <source>
        <dbReference type="Proteomes" id="UP001610063"/>
    </source>
</evidence>
<dbReference type="Proteomes" id="UP001610063">
    <property type="component" value="Unassembled WGS sequence"/>
</dbReference>
<organism evidence="2 3">
    <name type="scientific">Marinoscillum luteum</name>
    <dbReference type="NCBI Taxonomy" id="861051"/>
    <lineage>
        <taxon>Bacteria</taxon>
        <taxon>Pseudomonadati</taxon>
        <taxon>Bacteroidota</taxon>
        <taxon>Cytophagia</taxon>
        <taxon>Cytophagales</taxon>
        <taxon>Reichenbachiellaceae</taxon>
        <taxon>Marinoscillum</taxon>
    </lineage>
</organism>
<keyword evidence="1" id="KW-0732">Signal</keyword>
<comment type="caution">
    <text evidence="2">The sequence shown here is derived from an EMBL/GenBank/DDBJ whole genome shotgun (WGS) entry which is preliminary data.</text>
</comment>
<feature type="chain" id="PRO_5046677307" description="Cytochrome c domain-containing protein" evidence="1">
    <location>
        <begin position="19"/>
        <end position="471"/>
    </location>
</feature>
<gene>
    <name evidence="2" type="ORF">ACHKAR_04800</name>
</gene>
<evidence type="ECO:0008006" key="4">
    <source>
        <dbReference type="Google" id="ProtNLM"/>
    </source>
</evidence>
<evidence type="ECO:0000313" key="2">
    <source>
        <dbReference type="EMBL" id="MFH6982744.1"/>
    </source>
</evidence>
<dbReference type="RefSeq" id="WP_395416397.1">
    <property type="nucleotide sequence ID" value="NZ_JBIPKE010000012.1"/>
</dbReference>
<evidence type="ECO:0000256" key="1">
    <source>
        <dbReference type="SAM" id="SignalP"/>
    </source>
</evidence>
<feature type="signal peptide" evidence="1">
    <location>
        <begin position="1"/>
        <end position="18"/>
    </location>
</feature>
<dbReference type="PROSITE" id="PS51257">
    <property type="entry name" value="PROKAR_LIPOPROTEIN"/>
    <property type="match status" value="1"/>
</dbReference>
<protein>
    <recommendedName>
        <fullName evidence="4">Cytochrome c domain-containing protein</fullName>
    </recommendedName>
</protein>
<dbReference type="EMBL" id="JBIPKE010000012">
    <property type="protein sequence ID" value="MFH6982744.1"/>
    <property type="molecule type" value="Genomic_DNA"/>
</dbReference>
<keyword evidence="3" id="KW-1185">Reference proteome</keyword>
<sequence>MKNSLTYLTLFVIALAYACNGPKSATEEALPPYINVSYTVPKDLSSDASPELLAKFAWEELIALNWKSSYDLSQKRGKPDTTWNFSQSGAYPDLLVWETYAHRSELRPYYGQIQPFDNPPHYSFGNQPAPIPGTNARFDLFNNLDESNEIGSCNLYAYDTSQMVLYQAKVNRYEYDYIQQYYGDSASLAQAAARTQNNINTLSAYCPECPTNCDCPQEAGVICLPCGGAENEGSIEVKTAWRMLTDQDDHTRFYKDSVIYYEKGNDGEIYYKNGVFGLIGIHIIHKTENYPTFIFASWEQVDVTEAKMEFILLNGNAQPTGAPQTVKRLHGVPPVIDTVNNNVHALLKKINMESIWQYYRLIGVQSRPVNSIEEDPNYYMANFVIESDSTLGNFHGSSIGKPFDGGNNTLYNKTFYNMGGCMGCHGATQLKGTDFSFLLDFAGKPVKDPDVIDLIPTEPSPKVKAYILGIQ</sequence>